<accession>A0A0H2RKR7</accession>
<reference evidence="2 3" key="1">
    <citation type="submission" date="2015-04" db="EMBL/GenBank/DDBJ databases">
        <title>Complete genome sequence of Schizopora paradoxa KUC8140, a cosmopolitan wood degrader in East Asia.</title>
        <authorList>
            <consortium name="DOE Joint Genome Institute"/>
            <person name="Min B."/>
            <person name="Park H."/>
            <person name="Jang Y."/>
            <person name="Kim J.-J."/>
            <person name="Kim K.H."/>
            <person name="Pangilinan J."/>
            <person name="Lipzen A."/>
            <person name="Riley R."/>
            <person name="Grigoriev I.V."/>
            <person name="Spatafora J.W."/>
            <person name="Choi I.-G."/>
        </authorList>
    </citation>
    <scope>NUCLEOTIDE SEQUENCE [LARGE SCALE GENOMIC DNA]</scope>
    <source>
        <strain evidence="2 3">KUC8140</strain>
    </source>
</reference>
<evidence type="ECO:0000313" key="3">
    <source>
        <dbReference type="Proteomes" id="UP000053477"/>
    </source>
</evidence>
<evidence type="ECO:0000256" key="1">
    <source>
        <dbReference type="SAM" id="MobiDB-lite"/>
    </source>
</evidence>
<feature type="region of interest" description="Disordered" evidence="1">
    <location>
        <begin position="1"/>
        <end position="55"/>
    </location>
</feature>
<protein>
    <submittedName>
        <fullName evidence="2">Uncharacterized protein</fullName>
    </submittedName>
</protein>
<keyword evidence="3" id="KW-1185">Reference proteome</keyword>
<feature type="compositionally biased region" description="Basic residues" evidence="1">
    <location>
        <begin position="34"/>
        <end position="46"/>
    </location>
</feature>
<sequence>MHALESRYQPFEKTTYLPTVSPRQTSNDDNSRTTHPRRSPFAHRQHRPPESCWPPSPIFLHPTKFRRRHLNVPQLRPPSPTNNVIGAMPYPCPVFLELLIARMCNGEMGGDVVSEKRGLEYLQVSTPNLRRPYLANARFSLCATFTASRWDASSPNARVFAPLAPQKTRRV</sequence>
<dbReference type="Proteomes" id="UP000053477">
    <property type="component" value="Unassembled WGS sequence"/>
</dbReference>
<name>A0A0H2RKR7_9AGAM</name>
<dbReference type="InParanoid" id="A0A0H2RKR7"/>
<proteinExistence type="predicted"/>
<evidence type="ECO:0000313" key="2">
    <source>
        <dbReference type="EMBL" id="KLO12449.1"/>
    </source>
</evidence>
<feature type="compositionally biased region" description="Polar residues" evidence="1">
    <location>
        <begin position="16"/>
        <end position="28"/>
    </location>
</feature>
<organism evidence="2 3">
    <name type="scientific">Schizopora paradoxa</name>
    <dbReference type="NCBI Taxonomy" id="27342"/>
    <lineage>
        <taxon>Eukaryota</taxon>
        <taxon>Fungi</taxon>
        <taxon>Dikarya</taxon>
        <taxon>Basidiomycota</taxon>
        <taxon>Agaricomycotina</taxon>
        <taxon>Agaricomycetes</taxon>
        <taxon>Hymenochaetales</taxon>
        <taxon>Schizoporaceae</taxon>
        <taxon>Schizopora</taxon>
    </lineage>
</organism>
<gene>
    <name evidence="2" type="ORF">SCHPADRAFT_416531</name>
</gene>
<dbReference type="EMBL" id="KQ085977">
    <property type="protein sequence ID" value="KLO12449.1"/>
    <property type="molecule type" value="Genomic_DNA"/>
</dbReference>
<dbReference type="AlphaFoldDB" id="A0A0H2RKR7"/>